<accession>A0A4V5TLV9</accession>
<protein>
    <submittedName>
        <fullName evidence="2">HDOD domain-containing protein</fullName>
    </submittedName>
</protein>
<dbReference type="RefSeq" id="WP_137013874.1">
    <property type="nucleotide sequence ID" value="NZ_SZPX01000005.1"/>
</dbReference>
<feature type="domain" description="HDOD" evidence="1">
    <location>
        <begin position="14"/>
        <end position="203"/>
    </location>
</feature>
<evidence type="ECO:0000259" key="1">
    <source>
        <dbReference type="Pfam" id="PF08668"/>
    </source>
</evidence>
<dbReference type="OrthoDB" id="5363574at2"/>
<dbReference type="SUPFAM" id="SSF109604">
    <property type="entry name" value="HD-domain/PDEase-like"/>
    <property type="match status" value="1"/>
</dbReference>
<keyword evidence="3" id="KW-1185">Reference proteome</keyword>
<dbReference type="EMBL" id="SZPX01000005">
    <property type="protein sequence ID" value="TKI69343.1"/>
    <property type="molecule type" value="Genomic_DNA"/>
</dbReference>
<proteinExistence type="predicted"/>
<dbReference type="InterPro" id="IPR013976">
    <property type="entry name" value="HDOD"/>
</dbReference>
<sequence length="265" mass="30155">MVTKEKIDSFIEKIPPAPKVLNETFALLRAGELTKAAKVAEGDLALKSYLKNIVNKPIYGFANEVSEIGQIFGILGVSLARQSVYNYMISLLSPKDWSLFKLNSHLFYELQANLSKKWQMILEHLKVEDKETYDAITLLPASIIVAEALFKEKIDDVNLLRSTKAIDYNTILKRLCGVDLFDICSQIAQKWEMNSDISKVVQAASGVKPSRDEKIDQLGKWMHLLLFYELSNPLFIKAGLNDFIDFQIEYIGDIYEEFSSLMEIE</sequence>
<name>A0A4V5TLV9_9BACT</name>
<reference evidence="2 3" key="1">
    <citation type="submission" date="2019-04" db="EMBL/GenBank/DDBJ databases">
        <title>Sulfurimonas crateris sp. nov. a facultative anaerobic sulfur-oxidizing chemolithautotrophic bacterium isolated from a terrestrial mud vulcano.</title>
        <authorList>
            <person name="Ratnikova N.M."/>
            <person name="Slobodkin A.I."/>
            <person name="Merkel A.Y."/>
            <person name="Novikov A."/>
            <person name="Bonch-Osmolovskaya E.A."/>
            <person name="Slobodkina G.B."/>
        </authorList>
    </citation>
    <scope>NUCLEOTIDE SEQUENCE [LARGE SCALE GENOMIC DNA]</scope>
    <source>
        <strain evidence="2 3">SN118</strain>
    </source>
</reference>
<gene>
    <name evidence="2" type="ORF">FCU45_07440</name>
</gene>
<organism evidence="2 3">
    <name type="scientific">Sulfurimonas crateris</name>
    <dbReference type="NCBI Taxonomy" id="2574727"/>
    <lineage>
        <taxon>Bacteria</taxon>
        <taxon>Pseudomonadati</taxon>
        <taxon>Campylobacterota</taxon>
        <taxon>Epsilonproteobacteria</taxon>
        <taxon>Campylobacterales</taxon>
        <taxon>Sulfurimonadaceae</taxon>
        <taxon>Sulfurimonas</taxon>
    </lineage>
</organism>
<dbReference type="Pfam" id="PF08668">
    <property type="entry name" value="HDOD"/>
    <property type="match status" value="1"/>
</dbReference>
<evidence type="ECO:0000313" key="2">
    <source>
        <dbReference type="EMBL" id="TKI69343.1"/>
    </source>
</evidence>
<dbReference type="AlphaFoldDB" id="A0A4V5TLV9"/>
<dbReference type="Gene3D" id="1.10.3210.10">
    <property type="entry name" value="Hypothetical protein af1432"/>
    <property type="match status" value="1"/>
</dbReference>
<comment type="caution">
    <text evidence="2">The sequence shown here is derived from an EMBL/GenBank/DDBJ whole genome shotgun (WGS) entry which is preliminary data.</text>
</comment>
<dbReference type="Proteomes" id="UP000309561">
    <property type="component" value="Unassembled WGS sequence"/>
</dbReference>
<evidence type="ECO:0000313" key="3">
    <source>
        <dbReference type="Proteomes" id="UP000309561"/>
    </source>
</evidence>